<dbReference type="InterPro" id="IPR056957">
    <property type="entry name" value="Pam3_Gp34-like"/>
</dbReference>
<name>A0A0F9FJK7_9ZZZZ</name>
<protein>
    <submittedName>
        <fullName evidence="2">Uncharacterized protein</fullName>
    </submittedName>
</protein>
<dbReference type="Pfam" id="PF23977">
    <property type="entry name" value="Pam3_Gp34"/>
    <property type="match status" value="1"/>
</dbReference>
<feature type="non-terminal residue" evidence="2">
    <location>
        <position position="153"/>
    </location>
</feature>
<reference evidence="2" key="1">
    <citation type="journal article" date="2015" name="Nature">
        <title>Complex archaea that bridge the gap between prokaryotes and eukaryotes.</title>
        <authorList>
            <person name="Spang A."/>
            <person name="Saw J.H."/>
            <person name="Jorgensen S.L."/>
            <person name="Zaremba-Niedzwiedzka K."/>
            <person name="Martijn J."/>
            <person name="Lind A.E."/>
            <person name="van Eijk R."/>
            <person name="Schleper C."/>
            <person name="Guy L."/>
            <person name="Ettema T.J."/>
        </authorList>
    </citation>
    <scope>NUCLEOTIDE SEQUENCE</scope>
</reference>
<dbReference type="EMBL" id="LAZR01021110">
    <property type="protein sequence ID" value="KKL86468.1"/>
    <property type="molecule type" value="Genomic_DNA"/>
</dbReference>
<dbReference type="AlphaFoldDB" id="A0A0F9FJK7"/>
<sequence length="153" mass="17269">MAAKSKKKELVEKHDQLPDYIRSKGPARGSEEVKSADLVIPRLEIVQSLSPARKKTDPMFIEGAEEGMIFNNVTRELYADVRIVPVYFRKEFLIWKDREHGGGFRGAFPSQPEAEEARTALEDGEFCAVIDTAQHFCLIVRSNGRSNEIVVSM</sequence>
<comment type="caution">
    <text evidence="2">The sequence shown here is derived from an EMBL/GenBank/DDBJ whole genome shotgun (WGS) entry which is preliminary data.</text>
</comment>
<evidence type="ECO:0000313" key="2">
    <source>
        <dbReference type="EMBL" id="KKL86468.1"/>
    </source>
</evidence>
<evidence type="ECO:0000256" key="1">
    <source>
        <dbReference type="SAM" id="MobiDB-lite"/>
    </source>
</evidence>
<proteinExistence type="predicted"/>
<gene>
    <name evidence="2" type="ORF">LCGC14_1944460</name>
</gene>
<accession>A0A0F9FJK7</accession>
<feature type="region of interest" description="Disordered" evidence="1">
    <location>
        <begin position="1"/>
        <end position="29"/>
    </location>
</feature>
<feature type="compositionally biased region" description="Basic and acidic residues" evidence="1">
    <location>
        <begin position="8"/>
        <end position="17"/>
    </location>
</feature>
<organism evidence="2">
    <name type="scientific">marine sediment metagenome</name>
    <dbReference type="NCBI Taxonomy" id="412755"/>
    <lineage>
        <taxon>unclassified sequences</taxon>
        <taxon>metagenomes</taxon>
        <taxon>ecological metagenomes</taxon>
    </lineage>
</organism>